<proteinExistence type="predicted"/>
<evidence type="ECO:0000313" key="3">
    <source>
        <dbReference type="Proteomes" id="UP000555103"/>
    </source>
</evidence>
<dbReference type="PROSITE" id="PS50943">
    <property type="entry name" value="HTH_CROC1"/>
    <property type="match status" value="1"/>
</dbReference>
<keyword evidence="3" id="KW-1185">Reference proteome</keyword>
<dbReference type="Gene3D" id="1.10.260.40">
    <property type="entry name" value="lambda repressor-like DNA-binding domains"/>
    <property type="match status" value="1"/>
</dbReference>
<comment type="caution">
    <text evidence="2">The sequence shown here is derived from an EMBL/GenBank/DDBJ whole genome shotgun (WGS) entry which is preliminary data.</text>
</comment>
<dbReference type="InterPro" id="IPR010982">
    <property type="entry name" value="Lambda_DNA-bd_dom_sf"/>
</dbReference>
<evidence type="ECO:0000259" key="1">
    <source>
        <dbReference type="PROSITE" id="PS50943"/>
    </source>
</evidence>
<evidence type="ECO:0000313" key="2">
    <source>
        <dbReference type="EMBL" id="MBB4035188.1"/>
    </source>
</evidence>
<sequence length="166" mass="18973">MKDRIKQIIDQEHLSPSSFADKLQLGRAVVSHILNGRNNPSLDVVTRILSKMDYINPDWLITGSGDMYKSGYKDRNAPTQQIPANPTSYNSPQSDLFSQNVISAADNVQNTEYRKEIIVEQPLKQPEIIENKTVIYQKVPERKVSKIIIYYTDNTFETFNADNKPL</sequence>
<dbReference type="SUPFAM" id="SSF47413">
    <property type="entry name" value="lambda repressor-like DNA-binding domains"/>
    <property type="match status" value="1"/>
</dbReference>
<accession>A0A840CMC6</accession>
<reference evidence="2 3" key="1">
    <citation type="submission" date="2020-08" db="EMBL/GenBank/DDBJ databases">
        <title>Genomic Encyclopedia of Type Strains, Phase IV (KMG-IV): sequencing the most valuable type-strain genomes for metagenomic binning, comparative biology and taxonomic classification.</title>
        <authorList>
            <person name="Goeker M."/>
        </authorList>
    </citation>
    <scope>NUCLEOTIDE SEQUENCE [LARGE SCALE GENOMIC DNA]</scope>
    <source>
        <strain evidence="2 3">DSM 104969</strain>
    </source>
</reference>
<dbReference type="RefSeq" id="WP_183306131.1">
    <property type="nucleotide sequence ID" value="NZ_JACIEP010000003.1"/>
</dbReference>
<dbReference type="CDD" id="cd00093">
    <property type="entry name" value="HTH_XRE"/>
    <property type="match status" value="1"/>
</dbReference>
<gene>
    <name evidence="2" type="ORF">GGR21_001077</name>
</gene>
<dbReference type="EMBL" id="JACIEP010000003">
    <property type="protein sequence ID" value="MBB4035188.1"/>
    <property type="molecule type" value="Genomic_DNA"/>
</dbReference>
<dbReference type="AlphaFoldDB" id="A0A840CMC6"/>
<name>A0A840CMC6_9BACT</name>
<dbReference type="InterPro" id="IPR001387">
    <property type="entry name" value="Cro/C1-type_HTH"/>
</dbReference>
<dbReference type="GO" id="GO:0003677">
    <property type="term" value="F:DNA binding"/>
    <property type="evidence" value="ECO:0007669"/>
    <property type="project" value="InterPro"/>
</dbReference>
<dbReference type="SMART" id="SM00530">
    <property type="entry name" value="HTH_XRE"/>
    <property type="match status" value="1"/>
</dbReference>
<protein>
    <submittedName>
        <fullName evidence="2">Transcriptional regulator with XRE-family HTH domain</fullName>
    </submittedName>
</protein>
<dbReference type="Pfam" id="PF01381">
    <property type="entry name" value="HTH_3"/>
    <property type="match status" value="1"/>
</dbReference>
<organism evidence="2 3">
    <name type="scientific">Dysgonomonas hofstadii</name>
    <dbReference type="NCBI Taxonomy" id="637886"/>
    <lineage>
        <taxon>Bacteria</taxon>
        <taxon>Pseudomonadati</taxon>
        <taxon>Bacteroidota</taxon>
        <taxon>Bacteroidia</taxon>
        <taxon>Bacteroidales</taxon>
        <taxon>Dysgonomonadaceae</taxon>
        <taxon>Dysgonomonas</taxon>
    </lineage>
</organism>
<feature type="domain" description="HTH cro/C1-type" evidence="1">
    <location>
        <begin position="5"/>
        <end position="60"/>
    </location>
</feature>
<dbReference type="Proteomes" id="UP000555103">
    <property type="component" value="Unassembled WGS sequence"/>
</dbReference>